<reference evidence="1" key="1">
    <citation type="journal article" date="2014" name="Int. J. Syst. Evol. Microbiol.">
        <title>Complete genome sequence of Corynebacterium casei LMG S-19264T (=DSM 44701T), isolated from a smear-ripened cheese.</title>
        <authorList>
            <consortium name="US DOE Joint Genome Institute (JGI-PGF)"/>
            <person name="Walter F."/>
            <person name="Albersmeier A."/>
            <person name="Kalinowski J."/>
            <person name="Ruckert C."/>
        </authorList>
    </citation>
    <scope>NUCLEOTIDE SEQUENCE</scope>
    <source>
        <strain evidence="1">JCM 4490</strain>
    </source>
</reference>
<organism evidence="1 2">
    <name type="scientific">Streptomyces lucensis JCM 4490</name>
    <dbReference type="NCBI Taxonomy" id="1306176"/>
    <lineage>
        <taxon>Bacteria</taxon>
        <taxon>Bacillati</taxon>
        <taxon>Actinomycetota</taxon>
        <taxon>Actinomycetes</taxon>
        <taxon>Kitasatosporales</taxon>
        <taxon>Streptomycetaceae</taxon>
        <taxon>Streptomyces</taxon>
    </lineage>
</organism>
<protein>
    <submittedName>
        <fullName evidence="1">Uncharacterized protein</fullName>
    </submittedName>
</protein>
<dbReference type="InterPro" id="IPR019587">
    <property type="entry name" value="Polyketide_cyclase/dehydratase"/>
</dbReference>
<accession>A0A918MT82</accession>
<dbReference type="Gene3D" id="3.30.530.20">
    <property type="match status" value="1"/>
</dbReference>
<dbReference type="Pfam" id="PF10604">
    <property type="entry name" value="Polyketide_cyc2"/>
    <property type="match status" value="1"/>
</dbReference>
<reference evidence="1" key="2">
    <citation type="submission" date="2020-09" db="EMBL/GenBank/DDBJ databases">
        <authorList>
            <person name="Sun Q."/>
            <person name="Ohkuma M."/>
        </authorList>
    </citation>
    <scope>NUCLEOTIDE SEQUENCE</scope>
    <source>
        <strain evidence="1">JCM 4490</strain>
    </source>
</reference>
<gene>
    <name evidence="1" type="ORF">GCM10010503_56770</name>
</gene>
<name>A0A918MT82_9ACTN</name>
<proteinExistence type="predicted"/>
<dbReference type="SUPFAM" id="SSF55961">
    <property type="entry name" value="Bet v1-like"/>
    <property type="match status" value="1"/>
</dbReference>
<dbReference type="Proteomes" id="UP000620224">
    <property type="component" value="Unassembled WGS sequence"/>
</dbReference>
<dbReference type="EMBL" id="BMUE01000015">
    <property type="protein sequence ID" value="GGW72009.1"/>
    <property type="molecule type" value="Genomic_DNA"/>
</dbReference>
<comment type="caution">
    <text evidence="1">The sequence shown here is derived from an EMBL/GenBank/DDBJ whole genome shotgun (WGS) entry which is preliminary data.</text>
</comment>
<evidence type="ECO:0000313" key="2">
    <source>
        <dbReference type="Proteomes" id="UP000620224"/>
    </source>
</evidence>
<dbReference type="AlphaFoldDB" id="A0A918MT82"/>
<keyword evidence="2" id="KW-1185">Reference proteome</keyword>
<evidence type="ECO:0000313" key="1">
    <source>
        <dbReference type="EMBL" id="GGW72009.1"/>
    </source>
</evidence>
<dbReference type="InterPro" id="IPR023393">
    <property type="entry name" value="START-like_dom_sf"/>
</dbReference>
<sequence>MRQSAIVGSVEILASPATVYRLITDLSAWSRFAVETRIPPSALPRELVPGTTFHAWNRIGPWRWRTTTTVLQAEPFRTVAFMVKSFGRPVSAWRYDIVPTARGSRVTESTRDLRGGLMRLLSVAATGVVDRDARNRRNIVLTLARLRDAAETTA</sequence>
<dbReference type="RefSeq" id="WP_190018212.1">
    <property type="nucleotide sequence ID" value="NZ_BMUE01000015.1"/>
</dbReference>